<protein>
    <submittedName>
        <fullName evidence="2">Uncharacterized protein</fullName>
    </submittedName>
</protein>
<name>A0A914Y404_9BILA</name>
<dbReference type="AlphaFoldDB" id="A0A914Y404"/>
<evidence type="ECO:0000313" key="2">
    <source>
        <dbReference type="WBParaSite" id="PSU_v2.g1396.t1"/>
    </source>
</evidence>
<proteinExistence type="predicted"/>
<keyword evidence="1" id="KW-1185">Reference proteome</keyword>
<reference evidence="2" key="1">
    <citation type="submission" date="2022-11" db="UniProtKB">
        <authorList>
            <consortium name="WormBaseParasite"/>
        </authorList>
    </citation>
    <scope>IDENTIFICATION</scope>
</reference>
<dbReference type="WBParaSite" id="PSU_v2.g1396.t1">
    <property type="protein sequence ID" value="PSU_v2.g1396.t1"/>
    <property type="gene ID" value="PSU_v2.g1396"/>
</dbReference>
<evidence type="ECO:0000313" key="1">
    <source>
        <dbReference type="Proteomes" id="UP000887577"/>
    </source>
</evidence>
<sequence length="139" mass="14087">MLNLYIPFSGDASLHRMQKRQIYESFGGYPRQTVTSYGNQHSSISSTSGGTVIGSGIGGSQLIGNGFGGGVIGSGLGGGIVGTPIQHVSNIGEPLVTTYGNGGGLIGNPYGASVISPYGGNVVKKTVVTETFVNQGYQG</sequence>
<accession>A0A914Y404</accession>
<organism evidence="1 2">
    <name type="scientific">Panagrolaimus superbus</name>
    <dbReference type="NCBI Taxonomy" id="310955"/>
    <lineage>
        <taxon>Eukaryota</taxon>
        <taxon>Metazoa</taxon>
        <taxon>Ecdysozoa</taxon>
        <taxon>Nematoda</taxon>
        <taxon>Chromadorea</taxon>
        <taxon>Rhabditida</taxon>
        <taxon>Tylenchina</taxon>
        <taxon>Panagrolaimomorpha</taxon>
        <taxon>Panagrolaimoidea</taxon>
        <taxon>Panagrolaimidae</taxon>
        <taxon>Panagrolaimus</taxon>
    </lineage>
</organism>
<dbReference type="Proteomes" id="UP000887577">
    <property type="component" value="Unplaced"/>
</dbReference>